<dbReference type="SMART" id="SM00052">
    <property type="entry name" value="EAL"/>
    <property type="match status" value="1"/>
</dbReference>
<dbReference type="InterPro" id="IPR000014">
    <property type="entry name" value="PAS"/>
</dbReference>
<keyword evidence="2" id="KW-0472">Membrane</keyword>
<dbReference type="SMART" id="SM00091">
    <property type="entry name" value="PAS"/>
    <property type="match status" value="1"/>
</dbReference>
<dbReference type="Gene3D" id="3.30.450.20">
    <property type="entry name" value="PAS domain"/>
    <property type="match status" value="1"/>
</dbReference>
<dbReference type="GO" id="GO:0006355">
    <property type="term" value="P:regulation of DNA-templated transcription"/>
    <property type="evidence" value="ECO:0007669"/>
    <property type="project" value="InterPro"/>
</dbReference>
<accession>A0A0A0BG31</accession>
<dbReference type="InterPro" id="IPR001610">
    <property type="entry name" value="PAC"/>
</dbReference>
<dbReference type="GO" id="GO:0003824">
    <property type="term" value="F:catalytic activity"/>
    <property type="evidence" value="ECO:0007669"/>
    <property type="project" value="UniProtKB-ARBA"/>
</dbReference>
<evidence type="ECO:0000259" key="4">
    <source>
        <dbReference type="PROSITE" id="PS50113"/>
    </source>
</evidence>
<dbReference type="CDD" id="cd00130">
    <property type="entry name" value="PAS"/>
    <property type="match status" value="1"/>
</dbReference>
<dbReference type="Proteomes" id="UP000029999">
    <property type="component" value="Unassembled WGS sequence"/>
</dbReference>
<dbReference type="InterPro" id="IPR000160">
    <property type="entry name" value="GGDEF_dom"/>
</dbReference>
<dbReference type="Gene3D" id="3.30.70.270">
    <property type="match status" value="1"/>
</dbReference>
<dbReference type="InterPro" id="IPR052155">
    <property type="entry name" value="Biofilm_reg_signaling"/>
</dbReference>
<dbReference type="PANTHER" id="PTHR44757">
    <property type="entry name" value="DIGUANYLATE CYCLASE DGCP"/>
    <property type="match status" value="1"/>
</dbReference>
<organism evidence="7 8">
    <name type="scientific">Methylophaga thiooxydans</name>
    <dbReference type="NCBI Taxonomy" id="392484"/>
    <lineage>
        <taxon>Bacteria</taxon>
        <taxon>Pseudomonadati</taxon>
        <taxon>Pseudomonadota</taxon>
        <taxon>Gammaproteobacteria</taxon>
        <taxon>Thiotrichales</taxon>
        <taxon>Piscirickettsiaceae</taxon>
        <taxon>Methylophaga</taxon>
    </lineage>
</organism>
<feature type="domain" description="GGDEF" evidence="6">
    <location>
        <begin position="386"/>
        <end position="518"/>
    </location>
</feature>
<dbReference type="CDD" id="cd01948">
    <property type="entry name" value="EAL"/>
    <property type="match status" value="1"/>
</dbReference>
<dbReference type="InterPro" id="IPR035965">
    <property type="entry name" value="PAS-like_dom_sf"/>
</dbReference>
<keyword evidence="2" id="KW-1133">Transmembrane helix</keyword>
<dbReference type="PROSITE" id="PS50113">
    <property type="entry name" value="PAC"/>
    <property type="match status" value="1"/>
</dbReference>
<evidence type="ECO:0000259" key="6">
    <source>
        <dbReference type="PROSITE" id="PS50887"/>
    </source>
</evidence>
<dbReference type="RefSeq" id="WP_281085170.1">
    <property type="nucleotide sequence ID" value="NZ_JRQD01000003.1"/>
</dbReference>
<dbReference type="FunFam" id="3.30.70.270:FF:000001">
    <property type="entry name" value="Diguanylate cyclase domain protein"/>
    <property type="match status" value="1"/>
</dbReference>
<dbReference type="Pfam" id="PF00563">
    <property type="entry name" value="EAL"/>
    <property type="match status" value="1"/>
</dbReference>
<feature type="domain" description="PAC" evidence="4">
    <location>
        <begin position="304"/>
        <end position="356"/>
    </location>
</feature>
<evidence type="ECO:0000313" key="8">
    <source>
        <dbReference type="Proteomes" id="UP000029999"/>
    </source>
</evidence>
<feature type="domain" description="EAL" evidence="5">
    <location>
        <begin position="529"/>
        <end position="778"/>
    </location>
</feature>
<dbReference type="SMART" id="SM00267">
    <property type="entry name" value="GGDEF"/>
    <property type="match status" value="1"/>
</dbReference>
<dbReference type="SUPFAM" id="SSF55073">
    <property type="entry name" value="Nucleotide cyclase"/>
    <property type="match status" value="1"/>
</dbReference>
<protein>
    <submittedName>
        <fullName evidence="7">Diguanylate cyclase/phosphodiesterase (GGDEF &amp; EAL domains) with PAS/PAC sensor(S)</fullName>
    </submittedName>
</protein>
<dbReference type="Pfam" id="PF00989">
    <property type="entry name" value="PAS"/>
    <property type="match status" value="1"/>
</dbReference>
<evidence type="ECO:0000259" key="5">
    <source>
        <dbReference type="PROSITE" id="PS50883"/>
    </source>
</evidence>
<sequence>MNTATRMNKEVRALDVDNVNIMRLNILLQQGVTAIIANTVISLITAIALYSAMPGNFIVGWAVMSVLISVMRLMLVVRLKRKLQQTVSSSSAQSYENLYASFLMVSGLIWGSLGWLFDSGNTLNQQMIIPLVIGGMSAGAVFSHLSSMRSFSAFVIPMILPVSAAIFMAGFQLESLTTLVYLFAVLLLTKTLHQRLLESLTLRHENASLVAHLTDINKSQSILLQELREKEAFLVHTFEQAGVPMIIMDEDFFILDVNNVACELFGYDKKILTHITMTDLLHPDDSFTVSAQYERLLAGDINQYTTTGRCFNKAGKTIWLQATLSSVRNETGGIEYIVVQAQDRTQQHQLHEDLKHQSSHDTLTGLPNRSSLETYLQKVVNDRPAQEHIFCFIDLDQFKVINDTCGHIAGDTLLKQVSTLIQKSLYEADLLARFGGDEFALLMVDCSLQQAQQKLHEILQEIRQLKFSYDGYSFTMTASIGLVEINTTSSLVELLKQADSACYAAKEAGRDRLHLFSDDDSQLAQRSDEMRWVSRIQSALSQQKLVLYSQPIQSVTTTQHHTHRELLIRMVADDGSVISPGKFLPAAERYNLAAAIDMWTIEHVVTRLSQAAARGQDITGIYAINLSGQSLGDARFYEKIIALIMSAELAQIGAVLCFEVTETAAITNIQTAVHFIDKLRQVGCLFALDDFGSGLSSFAYLKQLPVDYLKIDGMFVRDAATNHVNMEIVNSINGIGKALGLQTVAEFVEDNATLKIMQQLGVDYVQGYEIGKPQLWQL</sequence>
<dbReference type="Pfam" id="PF00990">
    <property type="entry name" value="GGDEF"/>
    <property type="match status" value="1"/>
</dbReference>
<comment type="caution">
    <text evidence="7">The sequence shown here is derived from an EMBL/GenBank/DDBJ whole genome shotgun (WGS) entry which is preliminary data.</text>
</comment>
<keyword evidence="2" id="KW-0812">Transmembrane</keyword>
<dbReference type="Gene3D" id="3.20.20.450">
    <property type="entry name" value="EAL domain"/>
    <property type="match status" value="1"/>
</dbReference>
<proteinExistence type="predicted"/>
<dbReference type="PANTHER" id="PTHR44757:SF2">
    <property type="entry name" value="BIOFILM ARCHITECTURE MAINTENANCE PROTEIN MBAA"/>
    <property type="match status" value="1"/>
</dbReference>
<dbReference type="InterPro" id="IPR001633">
    <property type="entry name" value="EAL_dom"/>
</dbReference>
<dbReference type="STRING" id="392484.LP43_1302"/>
<dbReference type="NCBIfam" id="TIGR00229">
    <property type="entry name" value="sensory_box"/>
    <property type="match status" value="1"/>
</dbReference>
<feature type="transmembrane region" description="Helical" evidence="2">
    <location>
        <begin position="154"/>
        <end position="173"/>
    </location>
</feature>
<feature type="transmembrane region" description="Helical" evidence="2">
    <location>
        <begin position="98"/>
        <end position="117"/>
    </location>
</feature>
<evidence type="ECO:0000256" key="1">
    <source>
        <dbReference type="ARBA" id="ARBA00001946"/>
    </source>
</evidence>
<evidence type="ECO:0000256" key="2">
    <source>
        <dbReference type="SAM" id="Phobius"/>
    </source>
</evidence>
<gene>
    <name evidence="7" type="ORF">LP43_1302</name>
</gene>
<dbReference type="PROSITE" id="PS50112">
    <property type="entry name" value="PAS"/>
    <property type="match status" value="1"/>
</dbReference>
<reference evidence="7 8" key="1">
    <citation type="submission" date="2014-09" db="EMBL/GenBank/DDBJ databases">
        <authorList>
            <person name="Grob C."/>
            <person name="Taubert M."/>
            <person name="Howat A.M."/>
            <person name="Burns O.J."/>
            <person name="Dixon J.L."/>
            <person name="Chen Y."/>
            <person name="Murrell J.C."/>
        </authorList>
    </citation>
    <scope>NUCLEOTIDE SEQUENCE [LARGE SCALE GENOMIC DNA]</scope>
    <source>
        <strain evidence="7">L4</strain>
    </source>
</reference>
<feature type="transmembrane region" description="Helical" evidence="2">
    <location>
        <begin position="58"/>
        <end position="77"/>
    </location>
</feature>
<dbReference type="PROSITE" id="PS50887">
    <property type="entry name" value="GGDEF"/>
    <property type="match status" value="1"/>
</dbReference>
<dbReference type="InterPro" id="IPR043128">
    <property type="entry name" value="Rev_trsase/Diguanyl_cyclase"/>
</dbReference>
<dbReference type="InterPro" id="IPR029787">
    <property type="entry name" value="Nucleotide_cyclase"/>
</dbReference>
<dbReference type="NCBIfam" id="TIGR00254">
    <property type="entry name" value="GGDEF"/>
    <property type="match status" value="1"/>
</dbReference>
<dbReference type="SUPFAM" id="SSF141868">
    <property type="entry name" value="EAL domain-like"/>
    <property type="match status" value="1"/>
</dbReference>
<dbReference type="CDD" id="cd01949">
    <property type="entry name" value="GGDEF"/>
    <property type="match status" value="1"/>
</dbReference>
<dbReference type="EMBL" id="JRQD01000003">
    <property type="protein sequence ID" value="KGM06810.1"/>
    <property type="molecule type" value="Genomic_DNA"/>
</dbReference>
<name>A0A0A0BG31_9GAMM</name>
<dbReference type="AlphaFoldDB" id="A0A0A0BG31"/>
<dbReference type="InterPro" id="IPR035919">
    <property type="entry name" value="EAL_sf"/>
</dbReference>
<dbReference type="PROSITE" id="PS50883">
    <property type="entry name" value="EAL"/>
    <property type="match status" value="1"/>
</dbReference>
<dbReference type="InterPro" id="IPR013767">
    <property type="entry name" value="PAS_fold"/>
</dbReference>
<comment type="cofactor">
    <cofactor evidence="1">
        <name>Mg(2+)</name>
        <dbReference type="ChEBI" id="CHEBI:18420"/>
    </cofactor>
</comment>
<dbReference type="SMART" id="SM00086">
    <property type="entry name" value="PAC"/>
    <property type="match status" value="1"/>
</dbReference>
<feature type="transmembrane region" description="Helical" evidence="2">
    <location>
        <begin position="123"/>
        <end position="142"/>
    </location>
</feature>
<evidence type="ECO:0000313" key="7">
    <source>
        <dbReference type="EMBL" id="KGM06810.1"/>
    </source>
</evidence>
<evidence type="ECO:0000259" key="3">
    <source>
        <dbReference type="PROSITE" id="PS50112"/>
    </source>
</evidence>
<feature type="transmembrane region" description="Helical" evidence="2">
    <location>
        <begin position="32"/>
        <end position="52"/>
    </location>
</feature>
<feature type="domain" description="PAS" evidence="3">
    <location>
        <begin position="230"/>
        <end position="300"/>
    </location>
</feature>
<dbReference type="InterPro" id="IPR000700">
    <property type="entry name" value="PAS-assoc_C"/>
</dbReference>
<dbReference type="SUPFAM" id="SSF55785">
    <property type="entry name" value="PYP-like sensor domain (PAS domain)"/>
    <property type="match status" value="1"/>
</dbReference>